<dbReference type="Pfam" id="PF00899">
    <property type="entry name" value="ThiF"/>
    <property type="match status" value="1"/>
</dbReference>
<dbReference type="CDD" id="cd00757">
    <property type="entry name" value="ThiF_MoeB_HesA_family"/>
    <property type="match status" value="1"/>
</dbReference>
<sequence>MSTGVTAELALQLISPFDIVLDCTDNVESRYIISDACAALRKPLVSGSAIGFEGQLSIYCDSEESPCYRCIFPSPPPPECVGSCDTAGVLGPVPGVIGTMQAVEALKLAAEIEGAEVCARRMVLYDGLSCETRVIRLRSRSRTCRACGNPEDISQRIVNPAEFDYGSFTLAGSCAIQQSTDQDRLRATALMDKGRLKDALCIDVRPKEQFDMCSISGFQNIPLTKLSKELISIQSLVGEREIILICRRGVDSATAVSMMRNVGIENANDVVGGLDAWRQECNPDFPMY</sequence>
<organism evidence="2">
    <name type="scientific">Rhodosorus marinus</name>
    <dbReference type="NCBI Taxonomy" id="101924"/>
    <lineage>
        <taxon>Eukaryota</taxon>
        <taxon>Rhodophyta</taxon>
        <taxon>Stylonematophyceae</taxon>
        <taxon>Stylonematales</taxon>
        <taxon>Stylonemataceae</taxon>
        <taxon>Rhodosorus</taxon>
    </lineage>
</organism>
<reference evidence="2" key="1">
    <citation type="submission" date="2021-01" db="EMBL/GenBank/DDBJ databases">
        <authorList>
            <person name="Corre E."/>
            <person name="Pelletier E."/>
            <person name="Niang G."/>
            <person name="Scheremetjew M."/>
            <person name="Finn R."/>
            <person name="Kale V."/>
            <person name="Holt S."/>
            <person name="Cochrane G."/>
            <person name="Meng A."/>
            <person name="Brown T."/>
            <person name="Cohen L."/>
        </authorList>
    </citation>
    <scope>NUCLEOTIDE SEQUENCE</scope>
    <source>
        <strain evidence="2">UTEX LB 2760</strain>
    </source>
</reference>
<dbReference type="PROSITE" id="PS50206">
    <property type="entry name" value="RHODANESE_3"/>
    <property type="match status" value="1"/>
</dbReference>
<dbReference type="EMBL" id="HBEK01013351">
    <property type="protein sequence ID" value="CAD8397318.1"/>
    <property type="molecule type" value="Transcribed_RNA"/>
</dbReference>
<dbReference type="SMART" id="SM00450">
    <property type="entry name" value="RHOD"/>
    <property type="match status" value="1"/>
</dbReference>
<dbReference type="Gene3D" id="3.40.250.10">
    <property type="entry name" value="Rhodanese-like domain"/>
    <property type="match status" value="1"/>
</dbReference>
<protein>
    <recommendedName>
        <fullName evidence="1">Rhodanese domain-containing protein</fullName>
    </recommendedName>
</protein>
<dbReference type="AlphaFoldDB" id="A0A7S0G462"/>
<dbReference type="GO" id="GO:0016779">
    <property type="term" value="F:nucleotidyltransferase activity"/>
    <property type="evidence" value="ECO:0007669"/>
    <property type="project" value="TreeGrafter"/>
</dbReference>
<dbReference type="Gene3D" id="3.40.50.720">
    <property type="entry name" value="NAD(P)-binding Rossmann-like Domain"/>
    <property type="match status" value="1"/>
</dbReference>
<dbReference type="GO" id="GO:0008641">
    <property type="term" value="F:ubiquitin-like modifier activating enzyme activity"/>
    <property type="evidence" value="ECO:0007669"/>
    <property type="project" value="InterPro"/>
</dbReference>
<accession>A0A7S0G462</accession>
<dbReference type="InterPro" id="IPR035985">
    <property type="entry name" value="Ubiquitin-activating_enz"/>
</dbReference>
<name>A0A7S0G462_9RHOD</name>
<gene>
    <name evidence="2" type="ORF">RMAR0315_LOCUS7307</name>
</gene>
<dbReference type="GO" id="GO:0005737">
    <property type="term" value="C:cytoplasm"/>
    <property type="evidence" value="ECO:0007669"/>
    <property type="project" value="TreeGrafter"/>
</dbReference>
<dbReference type="InterPro" id="IPR001763">
    <property type="entry name" value="Rhodanese-like_dom"/>
</dbReference>
<dbReference type="InterPro" id="IPR000594">
    <property type="entry name" value="ThiF_NAD_FAD-bd"/>
</dbReference>
<dbReference type="Pfam" id="PF00581">
    <property type="entry name" value="Rhodanese"/>
    <property type="match status" value="1"/>
</dbReference>
<dbReference type="InterPro" id="IPR045886">
    <property type="entry name" value="ThiF/MoeB/HesA"/>
</dbReference>
<dbReference type="InterPro" id="IPR036873">
    <property type="entry name" value="Rhodanese-like_dom_sf"/>
</dbReference>
<dbReference type="PANTHER" id="PTHR10953">
    <property type="entry name" value="UBIQUITIN-ACTIVATING ENZYME E1"/>
    <property type="match status" value="1"/>
</dbReference>
<dbReference type="SUPFAM" id="SSF69572">
    <property type="entry name" value="Activating enzymes of the ubiquitin-like proteins"/>
    <property type="match status" value="1"/>
</dbReference>
<evidence type="ECO:0000259" key="1">
    <source>
        <dbReference type="PROSITE" id="PS50206"/>
    </source>
</evidence>
<evidence type="ECO:0000313" key="2">
    <source>
        <dbReference type="EMBL" id="CAD8397318.1"/>
    </source>
</evidence>
<proteinExistence type="predicted"/>
<dbReference type="PANTHER" id="PTHR10953:SF102">
    <property type="entry name" value="ADENYLYLTRANSFERASE AND SULFURTRANSFERASE MOCS3"/>
    <property type="match status" value="1"/>
</dbReference>
<dbReference type="GO" id="GO:0004792">
    <property type="term" value="F:thiosulfate-cyanide sulfurtransferase activity"/>
    <property type="evidence" value="ECO:0007669"/>
    <property type="project" value="TreeGrafter"/>
</dbReference>
<feature type="domain" description="Rhodanese" evidence="1">
    <location>
        <begin position="195"/>
        <end position="286"/>
    </location>
</feature>